<feature type="non-terminal residue" evidence="1">
    <location>
        <position position="398"/>
    </location>
</feature>
<keyword evidence="2" id="KW-1185">Reference proteome</keyword>
<protein>
    <submittedName>
        <fullName evidence="1">Uncharacterized protein</fullName>
    </submittedName>
</protein>
<evidence type="ECO:0000313" key="2">
    <source>
        <dbReference type="Proteomes" id="UP001186974"/>
    </source>
</evidence>
<dbReference type="EMBL" id="JAWDJW010011130">
    <property type="protein sequence ID" value="KAK3045017.1"/>
    <property type="molecule type" value="Genomic_DNA"/>
</dbReference>
<dbReference type="Proteomes" id="UP001186974">
    <property type="component" value="Unassembled WGS sequence"/>
</dbReference>
<reference evidence="1" key="1">
    <citation type="submission" date="2024-09" db="EMBL/GenBank/DDBJ databases">
        <title>Black Yeasts Isolated from many extreme environments.</title>
        <authorList>
            <person name="Coleine C."/>
            <person name="Stajich J.E."/>
            <person name="Selbmann L."/>
        </authorList>
    </citation>
    <scope>NUCLEOTIDE SEQUENCE</scope>
    <source>
        <strain evidence="1">CCFEE 5737</strain>
    </source>
</reference>
<accession>A0ACC3CVJ6</accession>
<organism evidence="1 2">
    <name type="scientific">Coniosporium uncinatum</name>
    <dbReference type="NCBI Taxonomy" id="93489"/>
    <lineage>
        <taxon>Eukaryota</taxon>
        <taxon>Fungi</taxon>
        <taxon>Dikarya</taxon>
        <taxon>Ascomycota</taxon>
        <taxon>Pezizomycotina</taxon>
        <taxon>Dothideomycetes</taxon>
        <taxon>Dothideomycetes incertae sedis</taxon>
        <taxon>Coniosporium</taxon>
    </lineage>
</organism>
<name>A0ACC3CVJ6_9PEZI</name>
<gene>
    <name evidence="1" type="ORF">LTS18_014774</name>
</gene>
<sequence>MLALSLSDGNIEFRTRSGLHLVEPALHHEEVSTLTQVGFTFPHSEPRCHLAFSPGFCVAATVGDDDKVHLRKMEYNKNYLDGSDDDSKINAIAATFSVVHNIAVLQYQGADDILAILPLDLSPKLQGEFLDQMLKGSNLNVDLTSEESQKNAIGLIREPKLHKLLSAQHVFGLGPRMRRTLSSKLAYMVLNVRNSTFIVSVSFRHDVNVKADTMASLIGMVQWSLDFMIYLLQELQLLARHLCSSSSSSPNDSADSHLPTLQRFIETTNSPALFMLLASIPRVFLRLWTRPLRHGYIHTTNGLKVASTSTSSSTTPDATAARQSFSRMLAVYNATPLPIPQFENLLQDLDKSVQHTYAAAGLSDTERQRCERDMLLRARIPDVLWPAVRRLLTESWDT</sequence>
<proteinExistence type="predicted"/>
<evidence type="ECO:0000313" key="1">
    <source>
        <dbReference type="EMBL" id="KAK3045017.1"/>
    </source>
</evidence>
<comment type="caution">
    <text evidence="1">The sequence shown here is derived from an EMBL/GenBank/DDBJ whole genome shotgun (WGS) entry which is preliminary data.</text>
</comment>